<reference evidence="1 2" key="1">
    <citation type="submission" date="2018-12" db="EMBL/GenBank/DDBJ databases">
        <title>Complete genome of Nonlabens sp. MJ115.</title>
        <authorList>
            <person name="Choi H.S."/>
            <person name="Jung J."/>
        </authorList>
    </citation>
    <scope>NUCLEOTIDE SEQUENCE [LARGE SCALE GENOMIC DNA]</scope>
    <source>
        <strain evidence="1 2">MJ115</strain>
    </source>
</reference>
<proteinExistence type="predicted"/>
<organism evidence="1 2">
    <name type="scientific">Nonlabens ponticola</name>
    <dbReference type="NCBI Taxonomy" id="2496866"/>
    <lineage>
        <taxon>Bacteria</taxon>
        <taxon>Pseudomonadati</taxon>
        <taxon>Bacteroidota</taxon>
        <taxon>Flavobacteriia</taxon>
        <taxon>Flavobacteriales</taxon>
        <taxon>Flavobacteriaceae</taxon>
        <taxon>Nonlabens</taxon>
    </lineage>
</organism>
<keyword evidence="2" id="KW-1185">Reference proteome</keyword>
<sequence>MRNYVYIWGVLCLCLLTSCDDQLVDSDTVTIAQGSWDYDAPVEFEITPPDSINDYDVFFYVRNDQQYAFKNLWLISQLKFPEGKIVTDTLQYEMADSQGRFLGTGKDLIENKLWYKRGVSFRESGTHNLTIKQAMRRNGDAQPLEQLDGVLDVGYIIEKHMPDGNN</sequence>
<dbReference type="AlphaFoldDB" id="A0A3S9N154"/>
<evidence type="ECO:0000313" key="2">
    <source>
        <dbReference type="Proteomes" id="UP000279600"/>
    </source>
</evidence>
<name>A0A3S9N154_9FLAO</name>
<accession>A0A3S9N154</accession>
<dbReference type="OrthoDB" id="982482at2"/>
<dbReference type="EMBL" id="CP034549">
    <property type="protein sequence ID" value="AZQ45137.1"/>
    <property type="molecule type" value="Genomic_DNA"/>
</dbReference>
<evidence type="ECO:0000313" key="1">
    <source>
        <dbReference type="EMBL" id="AZQ45137.1"/>
    </source>
</evidence>
<dbReference type="InterPro" id="IPR020018">
    <property type="entry name" value="Motility-assoc_lipoprot_GldH"/>
</dbReference>
<dbReference type="Pfam" id="PF14109">
    <property type="entry name" value="GldH_lipo"/>
    <property type="match status" value="1"/>
</dbReference>
<dbReference type="Proteomes" id="UP000279600">
    <property type="component" value="Chromosome"/>
</dbReference>
<gene>
    <name evidence="1" type="primary">gldH</name>
    <name evidence="1" type="ORF">EJ995_01505</name>
</gene>
<protein>
    <submittedName>
        <fullName evidence="1">Gliding motility lipoprotein GldH</fullName>
    </submittedName>
</protein>
<dbReference type="PROSITE" id="PS51257">
    <property type="entry name" value="PROKAR_LIPOPROTEIN"/>
    <property type="match status" value="1"/>
</dbReference>
<keyword evidence="1" id="KW-0449">Lipoprotein</keyword>
<dbReference type="KEGG" id="noj:EJ995_01505"/>
<dbReference type="NCBIfam" id="TIGR03511">
    <property type="entry name" value="GldH_lipo"/>
    <property type="match status" value="1"/>
</dbReference>